<evidence type="ECO:0000313" key="1">
    <source>
        <dbReference type="EMBL" id="MCK8779790.1"/>
    </source>
</evidence>
<dbReference type="Pfam" id="PF07366">
    <property type="entry name" value="SnoaL"/>
    <property type="match status" value="1"/>
</dbReference>
<dbReference type="PANTHER" id="PTHR38436">
    <property type="entry name" value="POLYKETIDE CYCLASE SNOAL-LIKE DOMAIN"/>
    <property type="match status" value="1"/>
</dbReference>
<organism evidence="1 2">
    <name type="scientific">Neorhizobium turbinariae</name>
    <dbReference type="NCBI Taxonomy" id="2937795"/>
    <lineage>
        <taxon>Bacteria</taxon>
        <taxon>Pseudomonadati</taxon>
        <taxon>Pseudomonadota</taxon>
        <taxon>Alphaproteobacteria</taxon>
        <taxon>Hyphomicrobiales</taxon>
        <taxon>Rhizobiaceae</taxon>
        <taxon>Rhizobium/Agrobacterium group</taxon>
        <taxon>Neorhizobium</taxon>
    </lineage>
</organism>
<proteinExistence type="predicted"/>
<keyword evidence="2" id="KW-1185">Reference proteome</keyword>
<dbReference type="SUPFAM" id="SSF54427">
    <property type="entry name" value="NTF2-like"/>
    <property type="match status" value="1"/>
</dbReference>
<dbReference type="Proteomes" id="UP001202827">
    <property type="component" value="Unassembled WGS sequence"/>
</dbReference>
<gene>
    <name evidence="1" type="ORF">M0654_07290</name>
</gene>
<name>A0ABT0IPI6_9HYPH</name>
<accession>A0ABT0IPI6</accession>
<dbReference type="RefSeq" id="WP_248682494.1">
    <property type="nucleotide sequence ID" value="NZ_JALPRY010000008.1"/>
</dbReference>
<protein>
    <submittedName>
        <fullName evidence="1">Ester cyclase</fullName>
    </submittedName>
</protein>
<comment type="caution">
    <text evidence="1">The sequence shown here is derived from an EMBL/GenBank/DDBJ whole genome shotgun (WGS) entry which is preliminary data.</text>
</comment>
<evidence type="ECO:0000313" key="2">
    <source>
        <dbReference type="Proteomes" id="UP001202827"/>
    </source>
</evidence>
<dbReference type="PANTHER" id="PTHR38436:SF1">
    <property type="entry name" value="ESTER CYCLASE"/>
    <property type="match status" value="1"/>
</dbReference>
<reference evidence="1 2" key="1">
    <citation type="submission" date="2022-04" db="EMBL/GenBank/DDBJ databases">
        <title>Rhizobium coralii sp. nov., isolated from coral Turbinaria peltata.</title>
        <authorList>
            <person name="Sun H."/>
        </authorList>
    </citation>
    <scope>NUCLEOTIDE SEQUENCE [LARGE SCALE GENOMIC DNA]</scope>
    <source>
        <strain evidence="1 2">NTR19</strain>
    </source>
</reference>
<sequence length="128" mass="14673">MTSLSEVYRAYIACLNRRDWEHLSDYVAEGVQHNGRDFGLSGYRDMLVNDFEQIPDLEFRIGLLVCEPPFIAARLDFDCSPKGAFLGLAVNGRRISFPENVFYEFRNEKIMSVWSVIDKVTVEAQLAT</sequence>
<dbReference type="Gene3D" id="3.10.450.50">
    <property type="match status" value="1"/>
</dbReference>
<dbReference type="InterPro" id="IPR032710">
    <property type="entry name" value="NTF2-like_dom_sf"/>
</dbReference>
<dbReference type="InterPro" id="IPR009959">
    <property type="entry name" value="Cyclase_SnoaL-like"/>
</dbReference>
<dbReference type="EMBL" id="JALPRY010000008">
    <property type="protein sequence ID" value="MCK8779790.1"/>
    <property type="molecule type" value="Genomic_DNA"/>
</dbReference>